<proteinExistence type="predicted"/>
<evidence type="ECO:0000313" key="2">
    <source>
        <dbReference type="Proteomes" id="UP000050360"/>
    </source>
</evidence>
<dbReference type="EMBL" id="LKCM01000440">
    <property type="protein sequence ID" value="KPQ41105.1"/>
    <property type="molecule type" value="Genomic_DNA"/>
</dbReference>
<organism evidence="1 2">
    <name type="scientific">Candidatus Methanoperedens nitratireducens</name>
    <dbReference type="NCBI Taxonomy" id="1392998"/>
    <lineage>
        <taxon>Archaea</taxon>
        <taxon>Methanobacteriati</taxon>
        <taxon>Methanobacteriota</taxon>
        <taxon>Stenosarchaea group</taxon>
        <taxon>Methanomicrobia</taxon>
        <taxon>Methanosarcinales</taxon>
        <taxon>ANME-2 cluster</taxon>
        <taxon>Candidatus Methanoperedentaceae</taxon>
        <taxon>Candidatus Methanoperedens</taxon>
    </lineage>
</organism>
<comment type="caution">
    <text evidence="1">The sequence shown here is derived from an EMBL/GenBank/DDBJ whole genome shotgun (WGS) entry which is preliminary data.</text>
</comment>
<gene>
    <name evidence="1" type="ORF">MPEBLZ_04361</name>
</gene>
<sequence>PLKAHGLKPETIKNVKKWFDNQDTVVAGSVAQKSQMRGLPHRELHDIDFYIENPQAKAAELLDLIEKTDPGKVYLKTPGGHQLITKEGGTIFDVKPPEGLVDLVPEALGSPGYQRAAEKYVHFAFKYEDPVKIGGIKATSLSEQATRKMGSTIGLRENEVQTGYGEKGKRYRRLPDNRTSAYRIPEDGFILRAQSGKNSTGENHLIQA</sequence>
<feature type="non-terminal residue" evidence="1">
    <location>
        <position position="1"/>
    </location>
</feature>
<dbReference type="AlphaFoldDB" id="A0A0P8DUM5"/>
<accession>A0A0P8DUM5</accession>
<reference evidence="1 2" key="1">
    <citation type="submission" date="2015-09" db="EMBL/GenBank/DDBJ databases">
        <title>A metagenomics-based metabolic model of nitrate-dependent anaerobic oxidation of methane by Methanoperedens-like archaea.</title>
        <authorList>
            <person name="Arshad A."/>
            <person name="Speth D.R."/>
            <person name="De Graaf R.M."/>
            <person name="Op Den Camp H.J."/>
            <person name="Jetten M.S."/>
            <person name="Welte C.U."/>
        </authorList>
    </citation>
    <scope>NUCLEOTIDE SEQUENCE [LARGE SCALE GENOMIC DNA]</scope>
</reference>
<dbReference type="Proteomes" id="UP000050360">
    <property type="component" value="Unassembled WGS sequence"/>
</dbReference>
<name>A0A0P8DUM5_9EURY</name>
<protein>
    <submittedName>
        <fullName evidence="1">Uncharacterized protein</fullName>
    </submittedName>
</protein>
<evidence type="ECO:0000313" key="1">
    <source>
        <dbReference type="EMBL" id="KPQ41105.1"/>
    </source>
</evidence>